<dbReference type="SUPFAM" id="SSF53613">
    <property type="entry name" value="Ribokinase-like"/>
    <property type="match status" value="1"/>
</dbReference>
<reference evidence="3" key="1">
    <citation type="submission" date="2015-07" db="EMBL/GenBank/DDBJ databases">
        <authorList>
            <person name="Ju K.-S."/>
            <person name="Doroghazi J.R."/>
            <person name="Metcalf W.W."/>
        </authorList>
    </citation>
    <scope>NUCLEOTIDE SEQUENCE [LARGE SCALE GENOMIC DNA]</scope>
    <source>
        <strain evidence="3">NRRL ISP-5002</strain>
    </source>
</reference>
<sequence>MERLDVIGNISRDRTHYPDHRGGARLGGAALLLSMAAAKAGRPAAPVCVLGSDLAHLPEAPGLDVIDWSARIQADGTSTTFDLEYDLQGELVAVRTDYGVAEGVTGHALRHVDLHPRGTYHVCCRRPLDVEAVLGRLAGNGADFSVDFFLPSAEAMIRASAHWLPKATTVFVNAAEYQLVERVVDTSTLPEVIVTDGPRAAVVRHFGRQGASAVPPPYLPREVTGAGDTLAGTFLAHRSQGATTVQALAEATAAAARYVAAPSLPIPAPRRA</sequence>
<gene>
    <name evidence="2" type="ORF">ADL29_17685</name>
</gene>
<dbReference type="Gene3D" id="3.40.1190.20">
    <property type="match status" value="1"/>
</dbReference>
<dbReference type="Proteomes" id="UP000037982">
    <property type="component" value="Unassembled WGS sequence"/>
</dbReference>
<dbReference type="EMBL" id="LGKG01000137">
    <property type="protein sequence ID" value="KPC62597.1"/>
    <property type="molecule type" value="Genomic_DNA"/>
</dbReference>
<feature type="domain" description="Carbohydrate kinase PfkB" evidence="1">
    <location>
        <begin position="7"/>
        <end position="261"/>
    </location>
</feature>
<organism evidence="2 3">
    <name type="scientific">Streptomyces chattanoogensis</name>
    <dbReference type="NCBI Taxonomy" id="66876"/>
    <lineage>
        <taxon>Bacteria</taxon>
        <taxon>Bacillati</taxon>
        <taxon>Actinomycetota</taxon>
        <taxon>Actinomycetes</taxon>
        <taxon>Kitasatosporales</taxon>
        <taxon>Streptomycetaceae</taxon>
        <taxon>Streptomyces</taxon>
    </lineage>
</organism>
<evidence type="ECO:0000313" key="2">
    <source>
        <dbReference type="EMBL" id="KPC62597.1"/>
    </source>
</evidence>
<dbReference type="InterPro" id="IPR011611">
    <property type="entry name" value="PfkB_dom"/>
</dbReference>
<dbReference type="AlphaFoldDB" id="A0A0N1JX67"/>
<dbReference type="Pfam" id="PF00294">
    <property type="entry name" value="PfkB"/>
    <property type="match status" value="1"/>
</dbReference>
<comment type="caution">
    <text evidence="2">The sequence shown here is derived from an EMBL/GenBank/DDBJ whole genome shotgun (WGS) entry which is preliminary data.</text>
</comment>
<dbReference type="PATRIC" id="fig|66876.3.peg.3865"/>
<evidence type="ECO:0000313" key="3">
    <source>
        <dbReference type="Proteomes" id="UP000037982"/>
    </source>
</evidence>
<accession>A0A0N1JX67</accession>
<dbReference type="RefSeq" id="WP_053924605.1">
    <property type="nucleotide sequence ID" value="NZ_LGKG01000137.1"/>
</dbReference>
<dbReference type="InterPro" id="IPR029056">
    <property type="entry name" value="Ribokinase-like"/>
</dbReference>
<proteinExistence type="predicted"/>
<evidence type="ECO:0000259" key="1">
    <source>
        <dbReference type="Pfam" id="PF00294"/>
    </source>
</evidence>
<protein>
    <recommendedName>
        <fullName evidence="1">Carbohydrate kinase PfkB domain-containing protein</fullName>
    </recommendedName>
</protein>
<name>A0A0N1JX67_9ACTN</name>
<keyword evidence="3" id="KW-1185">Reference proteome</keyword>